<gene>
    <name evidence="1" type="ORF">BO95DRAFT_444735</name>
</gene>
<evidence type="ECO:0000313" key="1">
    <source>
        <dbReference type="EMBL" id="RAH43959.1"/>
    </source>
</evidence>
<sequence>MDQQPEKRKYAGPTVGPTVGPSPAPVEPEDASSKRRRVIGPSLPPPAQTSPSDDDDNNTHKPSATATDNNSDSDSSDDDDDDFGPTLPPPAGSAQPTQPPPSTSTSTSTSTTKPTQPTRDAWMLEPLEPSDRTARVDPTRLKNRRFQSGPRAGNASASGGGVDVTWTETPDQKMKRLQDEVLGVQAPRNHDSGAGGGGGGGAGAKQTQPSKAMQEKIQRYNEEKRREDAAAREKHKKAHKEEEDDPSKRAFDREKDMGLAGKISHAQRREMMSKAADFGSRFSSGKFL</sequence>
<evidence type="ECO:0000313" key="2">
    <source>
        <dbReference type="Proteomes" id="UP000249057"/>
    </source>
</evidence>
<keyword evidence="2" id="KW-1185">Reference proteome</keyword>
<proteinExistence type="predicted"/>
<organism evidence="1 2">
    <name type="scientific">Aspergillus brunneoviolaceus CBS 621.78</name>
    <dbReference type="NCBI Taxonomy" id="1450534"/>
    <lineage>
        <taxon>Eukaryota</taxon>
        <taxon>Fungi</taxon>
        <taxon>Dikarya</taxon>
        <taxon>Ascomycota</taxon>
        <taxon>Pezizomycotina</taxon>
        <taxon>Eurotiomycetes</taxon>
        <taxon>Eurotiomycetidae</taxon>
        <taxon>Eurotiales</taxon>
        <taxon>Aspergillaceae</taxon>
        <taxon>Aspergillus</taxon>
        <taxon>Aspergillus subgen. Circumdati</taxon>
    </lineage>
</organism>
<protein>
    <submittedName>
        <fullName evidence="1">Uncharacterized protein</fullName>
    </submittedName>
</protein>
<name>A0ACD1G3Y7_9EURO</name>
<reference evidence="1" key="1">
    <citation type="submission" date="2018-02" db="EMBL/GenBank/DDBJ databases">
        <title>The genomes of Aspergillus section Nigri reveals drivers in fungal speciation.</title>
        <authorList>
            <consortium name="DOE Joint Genome Institute"/>
            <person name="Vesth T.C."/>
            <person name="Nybo J."/>
            <person name="Theobald S."/>
            <person name="Brandl J."/>
            <person name="Frisvad J.C."/>
            <person name="Nielsen K.F."/>
            <person name="Lyhne E.K."/>
            <person name="Kogle M.E."/>
            <person name="Kuo A."/>
            <person name="Riley R."/>
            <person name="Clum A."/>
            <person name="Nolan M."/>
            <person name="Lipzen A."/>
            <person name="Salamov A."/>
            <person name="Henrissat B."/>
            <person name="Wiebenga A."/>
            <person name="De vries R.P."/>
            <person name="Grigoriev I.V."/>
            <person name="Mortensen U.H."/>
            <person name="Andersen M.R."/>
            <person name="Baker S.E."/>
        </authorList>
    </citation>
    <scope>NUCLEOTIDE SEQUENCE</scope>
    <source>
        <strain evidence="1">CBS 621.78</strain>
    </source>
</reference>
<dbReference type="EMBL" id="KZ825358">
    <property type="protein sequence ID" value="RAH43959.1"/>
    <property type="molecule type" value="Genomic_DNA"/>
</dbReference>
<dbReference type="Proteomes" id="UP000249057">
    <property type="component" value="Unassembled WGS sequence"/>
</dbReference>
<accession>A0ACD1G3Y7</accession>